<evidence type="ECO:0000313" key="4">
    <source>
        <dbReference type="Proteomes" id="UP000054877"/>
    </source>
</evidence>
<keyword evidence="1 3" id="KW-0378">Hydrolase</keyword>
<keyword evidence="2" id="KW-0732">Signal</keyword>
<feature type="signal peptide" evidence="2">
    <location>
        <begin position="1"/>
        <end position="22"/>
    </location>
</feature>
<evidence type="ECO:0000256" key="2">
    <source>
        <dbReference type="SAM" id="SignalP"/>
    </source>
</evidence>
<comment type="caution">
    <text evidence="3">The sequence shown here is derived from an EMBL/GenBank/DDBJ whole genome shotgun (WGS) entry which is preliminary data.</text>
</comment>
<dbReference type="Gene3D" id="3.30.420.40">
    <property type="match status" value="1"/>
</dbReference>
<keyword evidence="4" id="KW-1185">Reference proteome</keyword>
<dbReference type="GO" id="GO:0016020">
    <property type="term" value="C:membrane"/>
    <property type="evidence" value="ECO:0007669"/>
    <property type="project" value="TreeGrafter"/>
</dbReference>
<reference evidence="3 4" key="1">
    <citation type="submission" date="2015-11" db="EMBL/GenBank/DDBJ databases">
        <title>Genomic analysis of 38 Legionella species identifies large and diverse effector repertoires.</title>
        <authorList>
            <person name="Burstein D."/>
            <person name="Amaro F."/>
            <person name="Zusman T."/>
            <person name="Lifshitz Z."/>
            <person name="Cohen O."/>
            <person name="Gilbert J.A."/>
            <person name="Pupko T."/>
            <person name="Shuman H.A."/>
            <person name="Segal G."/>
        </authorList>
    </citation>
    <scope>NUCLEOTIDE SEQUENCE [LARGE SCALE GENOMIC DNA]</scope>
    <source>
        <strain evidence="3 4">Mt.St.Helens-9</strain>
    </source>
</reference>
<sequence>MGLSARVIFLLFLIFNSFADYAGSLDCREKHCVAVVDAGSTGSRLHVYSYDVDETNTPVHISEKWSKKIKPGFASIEGNQAAIDAYLTSLFSDVSNESLPVFFYATAGMRLLPQPLQQQRYAYLKNWFHNQSQWTLIDARTITGSEEGLFDWLSVNYQLGNLNSEDKNTAGVMDMGGASVQIIFPVPNNMAGSGDIKDVSVYGRHFTIFIHSFLGLGQTEVTHQFLNSNNCFITDYLLPDGLNATGDAYRCKKVVSPLMKNVHHVNRIVHPAIEATPATDWYVMGGVADLVKSKPFNFPDSQFTNEELLVQADTEVCRQQWSNLQNQYPDNDYLYGYCLFPAYYYALMVEGYGLEAKQPVHIMNENQSADWTMGVVLHQPS</sequence>
<dbReference type="GO" id="GO:0017110">
    <property type="term" value="F:nucleoside diphosphate phosphatase activity"/>
    <property type="evidence" value="ECO:0007669"/>
    <property type="project" value="TreeGrafter"/>
</dbReference>
<dbReference type="RefSeq" id="WP_082642782.1">
    <property type="nucleotide sequence ID" value="NZ_CAAAII010000025.1"/>
</dbReference>
<protein>
    <submittedName>
        <fullName evidence="3">Ectonucleoside triphosphate diphosphohydrolase I</fullName>
    </submittedName>
</protein>
<evidence type="ECO:0000256" key="1">
    <source>
        <dbReference type="ARBA" id="ARBA00022801"/>
    </source>
</evidence>
<dbReference type="Gene3D" id="3.30.420.150">
    <property type="entry name" value="Exopolyphosphatase. Domain 2"/>
    <property type="match status" value="1"/>
</dbReference>
<feature type="chain" id="PRO_5006918191" evidence="2">
    <location>
        <begin position="23"/>
        <end position="381"/>
    </location>
</feature>
<name>A0A0W0Z2W7_LEGSP</name>
<dbReference type="Proteomes" id="UP000054877">
    <property type="component" value="Unassembled WGS sequence"/>
</dbReference>
<dbReference type="EMBL" id="LNYX01000015">
    <property type="protein sequence ID" value="KTD63479.1"/>
    <property type="molecule type" value="Genomic_DNA"/>
</dbReference>
<dbReference type="PANTHER" id="PTHR11782">
    <property type="entry name" value="ADENOSINE/GUANOSINE DIPHOSPHATASE"/>
    <property type="match status" value="1"/>
</dbReference>
<gene>
    <name evidence="3" type="ORF">Lspi_1664</name>
</gene>
<evidence type="ECO:0000313" key="3">
    <source>
        <dbReference type="EMBL" id="KTD63479.1"/>
    </source>
</evidence>
<proteinExistence type="predicted"/>
<dbReference type="PATRIC" id="fig|452.5.peg.1826"/>
<dbReference type="InterPro" id="IPR000407">
    <property type="entry name" value="GDA1_CD39_NTPase"/>
</dbReference>
<organism evidence="3 4">
    <name type="scientific">Legionella spiritensis</name>
    <dbReference type="NCBI Taxonomy" id="452"/>
    <lineage>
        <taxon>Bacteria</taxon>
        <taxon>Pseudomonadati</taxon>
        <taxon>Pseudomonadota</taxon>
        <taxon>Gammaproteobacteria</taxon>
        <taxon>Legionellales</taxon>
        <taxon>Legionellaceae</taxon>
        <taxon>Legionella</taxon>
    </lineage>
</organism>
<dbReference type="AlphaFoldDB" id="A0A0W0Z2W7"/>
<dbReference type="OrthoDB" id="5640341at2"/>
<accession>A0A0W0Z2W7</accession>
<dbReference type="PANTHER" id="PTHR11782:SF83">
    <property type="entry name" value="GUANOSINE-DIPHOSPHATASE"/>
    <property type="match status" value="1"/>
</dbReference>
<dbReference type="STRING" id="452.Lspi_1664"/>
<dbReference type="GO" id="GO:0009134">
    <property type="term" value="P:nucleoside diphosphate catabolic process"/>
    <property type="evidence" value="ECO:0007669"/>
    <property type="project" value="TreeGrafter"/>
</dbReference>
<dbReference type="Pfam" id="PF01150">
    <property type="entry name" value="GDA1_CD39"/>
    <property type="match status" value="1"/>
</dbReference>